<name>A0A564TVF7_9FIRM</name>
<dbReference type="RefSeq" id="WP_144124686.1">
    <property type="nucleotide sequence ID" value="NZ_CABHNI010000032.1"/>
</dbReference>
<dbReference type="Proteomes" id="UP000358366">
    <property type="component" value="Unassembled WGS sequence"/>
</dbReference>
<feature type="transmembrane region" description="Helical" evidence="1">
    <location>
        <begin position="48"/>
        <end position="66"/>
    </location>
</feature>
<proteinExistence type="predicted"/>
<keyword evidence="1" id="KW-0812">Transmembrane</keyword>
<feature type="transmembrane region" description="Helical" evidence="1">
    <location>
        <begin position="20"/>
        <end position="42"/>
    </location>
</feature>
<organism evidence="2 3">
    <name type="scientific">Dorea formicigenerans</name>
    <dbReference type="NCBI Taxonomy" id="39486"/>
    <lineage>
        <taxon>Bacteria</taxon>
        <taxon>Bacillati</taxon>
        <taxon>Bacillota</taxon>
        <taxon>Clostridia</taxon>
        <taxon>Lachnospirales</taxon>
        <taxon>Lachnospiraceae</taxon>
        <taxon>Dorea</taxon>
    </lineage>
</organism>
<sequence length="217" mass="25763">MRLMAKEDDVYKLMDRRDLYLGAAGLCGIVSVVLLLFISYGYGNWENLYFLSVLIVGMIFLLYYTWKINQRIMEAERCYLELDEDSLAVYQPEKNRQYEACRIFYQEIEKIVEGSRRGVPEFYVVVHGDENQKSFILLNGEEQMRKIFCVRSLGYRHEEFKEFYRKLRWEVPGKVRIVGTKYQTVWDMKQSHKGWMFFVCAGAVYLILEVCLNLGIL</sequence>
<reference evidence="2 3" key="1">
    <citation type="submission" date="2019-07" db="EMBL/GenBank/DDBJ databases">
        <authorList>
            <person name="Hibberd C M."/>
            <person name="Gehrig L. J."/>
            <person name="Chang H.-W."/>
            <person name="Venkatesh S."/>
        </authorList>
    </citation>
    <scope>NUCLEOTIDE SEQUENCE [LARGE SCALE GENOMIC DNA]</scope>
    <source>
        <strain evidence="2">Dorea_formicigenerans_SSTS_Bg7063</strain>
    </source>
</reference>
<keyword evidence="1" id="KW-1133">Transmembrane helix</keyword>
<evidence type="ECO:0000313" key="2">
    <source>
        <dbReference type="EMBL" id="VUX11241.1"/>
    </source>
</evidence>
<feature type="transmembrane region" description="Helical" evidence="1">
    <location>
        <begin position="195"/>
        <end position="216"/>
    </location>
</feature>
<dbReference type="AlphaFoldDB" id="A0A564TVF7"/>
<accession>A0A564TVF7</accession>
<gene>
    <name evidence="2" type="ORF">DFSSTS7063_01866</name>
</gene>
<keyword evidence="1" id="KW-0472">Membrane</keyword>
<dbReference type="EMBL" id="CABHNI010000032">
    <property type="protein sequence ID" value="VUX11241.1"/>
    <property type="molecule type" value="Genomic_DNA"/>
</dbReference>
<evidence type="ECO:0000313" key="3">
    <source>
        <dbReference type="Proteomes" id="UP000358366"/>
    </source>
</evidence>
<protein>
    <submittedName>
        <fullName evidence="2">Uncharacterized protein</fullName>
    </submittedName>
</protein>
<evidence type="ECO:0000256" key="1">
    <source>
        <dbReference type="SAM" id="Phobius"/>
    </source>
</evidence>